<reference evidence="3" key="1">
    <citation type="journal article" date="2020" name="Mol. Plant Microbe">
        <title>Rhizobial microsymbionts of the narrowly endemic Oxytropis species growing in Kamchatka are characterized by significant genetic diversity and possess a set of genes that are associated with T3SS and T6SS secretion systems and can affect the development of symbiosis.</title>
        <authorList>
            <person name="Safronova V."/>
            <person name="Guro P."/>
            <person name="Sazanova A."/>
            <person name="Kuznetsova I."/>
            <person name="Belimov A."/>
            <person name="Yakubov V."/>
            <person name="Chirak E."/>
            <person name="Afonin A."/>
            <person name="Gogolev Y."/>
            <person name="Andronov E."/>
            <person name="Tikhonovich I."/>
        </authorList>
    </citation>
    <scope>NUCLEOTIDE SEQUENCE [LARGE SCALE GENOMIC DNA]</scope>
    <source>
        <strain evidence="3">581</strain>
    </source>
</reference>
<evidence type="ECO:0000313" key="2">
    <source>
        <dbReference type="EMBL" id="QND73146.1"/>
    </source>
</evidence>
<gene>
    <name evidence="2" type="ORF">HB776_19490</name>
</gene>
<name>A0A7G6U2B4_9BRAD</name>
<evidence type="ECO:0000313" key="3">
    <source>
        <dbReference type="Proteomes" id="UP000515291"/>
    </source>
</evidence>
<dbReference type="EMBL" id="CP050292">
    <property type="protein sequence ID" value="QND73146.1"/>
    <property type="molecule type" value="Genomic_DNA"/>
</dbReference>
<protein>
    <submittedName>
        <fullName evidence="2">Uncharacterized protein</fullName>
    </submittedName>
</protein>
<dbReference type="KEGG" id="trb:HB776_19490"/>
<evidence type="ECO:0000256" key="1">
    <source>
        <dbReference type="SAM" id="MobiDB-lite"/>
    </source>
</evidence>
<dbReference type="Proteomes" id="UP000515291">
    <property type="component" value="Chromosome"/>
</dbReference>
<feature type="region of interest" description="Disordered" evidence="1">
    <location>
        <begin position="122"/>
        <end position="144"/>
    </location>
</feature>
<organism evidence="2 3">
    <name type="scientific">Tardiphaga robiniae</name>
    <dbReference type="NCBI Taxonomy" id="943830"/>
    <lineage>
        <taxon>Bacteria</taxon>
        <taxon>Pseudomonadati</taxon>
        <taxon>Pseudomonadota</taxon>
        <taxon>Alphaproteobacteria</taxon>
        <taxon>Hyphomicrobiales</taxon>
        <taxon>Nitrobacteraceae</taxon>
        <taxon>Tardiphaga</taxon>
    </lineage>
</organism>
<dbReference type="AlphaFoldDB" id="A0A7G6U2B4"/>
<sequence length="144" mass="15638">MTVPSGVSPPVALLFSEMRRLCVTYDEIQDSAGTTRATIKAWRRKNAPGLASLEACFNAVGYFFIPTPVLEIQPPEIAADMGALAAKMKLSMPEAFAALIDWTARQQNVALAADQNLAEITRRREAANDNAPRKRTAKHPAPTS</sequence>
<accession>A0A7G6U2B4</accession>
<proteinExistence type="predicted"/>